<dbReference type="EMBL" id="JAIWYP010000015">
    <property type="protein sequence ID" value="KAH3702038.1"/>
    <property type="molecule type" value="Genomic_DNA"/>
</dbReference>
<gene>
    <name evidence="1" type="ORF">DPMN_077038</name>
</gene>
<reference evidence="1" key="1">
    <citation type="journal article" date="2019" name="bioRxiv">
        <title>The Genome of the Zebra Mussel, Dreissena polymorpha: A Resource for Invasive Species Research.</title>
        <authorList>
            <person name="McCartney M.A."/>
            <person name="Auch B."/>
            <person name="Kono T."/>
            <person name="Mallez S."/>
            <person name="Zhang Y."/>
            <person name="Obille A."/>
            <person name="Becker A."/>
            <person name="Abrahante J.E."/>
            <person name="Garbe J."/>
            <person name="Badalamenti J.P."/>
            <person name="Herman A."/>
            <person name="Mangelson H."/>
            <person name="Liachko I."/>
            <person name="Sullivan S."/>
            <person name="Sone E.D."/>
            <person name="Koren S."/>
            <person name="Silverstein K.A.T."/>
            <person name="Beckman K.B."/>
            <person name="Gohl D.M."/>
        </authorList>
    </citation>
    <scope>NUCLEOTIDE SEQUENCE</scope>
    <source>
        <strain evidence="1">Duluth1</strain>
        <tissue evidence="1">Whole animal</tissue>
    </source>
</reference>
<reference evidence="1" key="2">
    <citation type="submission" date="2020-11" db="EMBL/GenBank/DDBJ databases">
        <authorList>
            <person name="McCartney M.A."/>
            <person name="Auch B."/>
            <person name="Kono T."/>
            <person name="Mallez S."/>
            <person name="Becker A."/>
            <person name="Gohl D.M."/>
            <person name="Silverstein K.A.T."/>
            <person name="Koren S."/>
            <person name="Bechman K.B."/>
            <person name="Herman A."/>
            <person name="Abrahante J.E."/>
            <person name="Garbe J."/>
        </authorList>
    </citation>
    <scope>NUCLEOTIDE SEQUENCE</scope>
    <source>
        <strain evidence="1">Duluth1</strain>
        <tissue evidence="1">Whole animal</tissue>
    </source>
</reference>
<comment type="caution">
    <text evidence="1">The sequence shown here is derived from an EMBL/GenBank/DDBJ whole genome shotgun (WGS) entry which is preliminary data.</text>
</comment>
<organism evidence="1 2">
    <name type="scientific">Dreissena polymorpha</name>
    <name type="common">Zebra mussel</name>
    <name type="synonym">Mytilus polymorpha</name>
    <dbReference type="NCBI Taxonomy" id="45954"/>
    <lineage>
        <taxon>Eukaryota</taxon>
        <taxon>Metazoa</taxon>
        <taxon>Spiralia</taxon>
        <taxon>Lophotrochozoa</taxon>
        <taxon>Mollusca</taxon>
        <taxon>Bivalvia</taxon>
        <taxon>Autobranchia</taxon>
        <taxon>Heteroconchia</taxon>
        <taxon>Euheterodonta</taxon>
        <taxon>Imparidentia</taxon>
        <taxon>Neoheterodontei</taxon>
        <taxon>Myida</taxon>
        <taxon>Dreissenoidea</taxon>
        <taxon>Dreissenidae</taxon>
        <taxon>Dreissena</taxon>
    </lineage>
</organism>
<keyword evidence="2" id="KW-1185">Reference proteome</keyword>
<dbReference type="Proteomes" id="UP000828390">
    <property type="component" value="Unassembled WGS sequence"/>
</dbReference>
<name>A0A9D3YN57_DREPO</name>
<protein>
    <submittedName>
        <fullName evidence="1">Uncharacterized protein</fullName>
    </submittedName>
</protein>
<accession>A0A9D3YN57</accession>
<sequence length="59" mass="6662">MDEDYNTIEETGEPFETNGDYDYATNALTSGFNARTPDNIYNKLKLCRSGDYDQEGIQG</sequence>
<dbReference type="AlphaFoldDB" id="A0A9D3YN57"/>
<evidence type="ECO:0000313" key="1">
    <source>
        <dbReference type="EMBL" id="KAH3702038.1"/>
    </source>
</evidence>
<proteinExistence type="predicted"/>
<evidence type="ECO:0000313" key="2">
    <source>
        <dbReference type="Proteomes" id="UP000828390"/>
    </source>
</evidence>